<accession>A0A7J3I9R9</accession>
<feature type="transmembrane region" description="Helical" evidence="7">
    <location>
        <begin position="251"/>
        <end position="273"/>
    </location>
</feature>
<feature type="transmembrane region" description="Helical" evidence="7">
    <location>
        <begin position="12"/>
        <end position="34"/>
    </location>
</feature>
<dbReference type="PANTHER" id="PTHR32243:SF52">
    <property type="entry name" value="ABC TRANSPORTER PERMEASE PROTEIN"/>
    <property type="match status" value="1"/>
</dbReference>
<proteinExistence type="inferred from homology"/>
<feature type="transmembrane region" description="Helical" evidence="7">
    <location>
        <begin position="88"/>
        <end position="108"/>
    </location>
</feature>
<evidence type="ECO:0000256" key="6">
    <source>
        <dbReference type="ARBA" id="ARBA00023136"/>
    </source>
</evidence>
<dbReference type="SUPFAM" id="SSF161098">
    <property type="entry name" value="MetI-like"/>
    <property type="match status" value="1"/>
</dbReference>
<gene>
    <name evidence="9" type="ORF">ENT87_07355</name>
</gene>
<feature type="transmembrane region" description="Helical" evidence="7">
    <location>
        <begin position="195"/>
        <end position="217"/>
    </location>
</feature>
<evidence type="ECO:0000256" key="7">
    <source>
        <dbReference type="RuleBase" id="RU363032"/>
    </source>
</evidence>
<dbReference type="CDD" id="cd06261">
    <property type="entry name" value="TM_PBP2"/>
    <property type="match status" value="1"/>
</dbReference>
<evidence type="ECO:0000256" key="5">
    <source>
        <dbReference type="ARBA" id="ARBA00022989"/>
    </source>
</evidence>
<organism evidence="9">
    <name type="scientific">Ignisphaera aggregans</name>
    <dbReference type="NCBI Taxonomy" id="334771"/>
    <lineage>
        <taxon>Archaea</taxon>
        <taxon>Thermoproteota</taxon>
        <taxon>Thermoprotei</taxon>
        <taxon>Desulfurococcales</taxon>
        <taxon>Desulfurococcaceae</taxon>
        <taxon>Ignisphaera</taxon>
    </lineage>
</organism>
<dbReference type="Gene3D" id="1.10.3720.10">
    <property type="entry name" value="MetI-like"/>
    <property type="match status" value="1"/>
</dbReference>
<comment type="subcellular location">
    <subcellularLocation>
        <location evidence="1 7">Cell membrane</location>
        <topology evidence="1 7">Multi-pass membrane protein</topology>
    </subcellularLocation>
</comment>
<keyword evidence="6 7" id="KW-0472">Membrane</keyword>
<protein>
    <submittedName>
        <fullName evidence="9">Carbohydrate ABC transporter permease</fullName>
    </submittedName>
</protein>
<keyword evidence="3" id="KW-1003">Cell membrane</keyword>
<keyword evidence="2 7" id="KW-0813">Transport</keyword>
<comment type="caution">
    <text evidence="9">The sequence shown here is derived from an EMBL/GenBank/DDBJ whole genome shotgun (WGS) entry which is preliminary data.</text>
</comment>
<comment type="similarity">
    <text evidence="7">Belongs to the binding-protein-dependent transport system permease family.</text>
</comment>
<keyword evidence="5 7" id="KW-1133">Transmembrane helix</keyword>
<dbReference type="InterPro" id="IPR050901">
    <property type="entry name" value="BP-dep_ABC_trans_perm"/>
</dbReference>
<evidence type="ECO:0000259" key="8">
    <source>
        <dbReference type="PROSITE" id="PS50928"/>
    </source>
</evidence>
<dbReference type="InterPro" id="IPR000515">
    <property type="entry name" value="MetI-like"/>
</dbReference>
<evidence type="ECO:0000256" key="4">
    <source>
        <dbReference type="ARBA" id="ARBA00022692"/>
    </source>
</evidence>
<dbReference type="PANTHER" id="PTHR32243">
    <property type="entry name" value="MALTOSE TRANSPORT SYSTEM PERMEASE-RELATED"/>
    <property type="match status" value="1"/>
</dbReference>
<evidence type="ECO:0000256" key="3">
    <source>
        <dbReference type="ARBA" id="ARBA00022475"/>
    </source>
</evidence>
<name>A0A7J3I9R9_9CREN</name>
<dbReference type="GO" id="GO:0005886">
    <property type="term" value="C:plasma membrane"/>
    <property type="evidence" value="ECO:0007669"/>
    <property type="project" value="UniProtKB-SubCell"/>
</dbReference>
<sequence length="288" mass="31667">MELRIVSKALKYIVIGVFTLWTLVPLTWIVSLAFKSYAEWRVSYFVPKNPTVDNFVLLFKPQELLGKYGVMGATAIIESATKPLLNSLVVTVAATVLSVFVGFFTAYGASRYRAPGPFTLFFTLLTRMLPPAIFITPIMVYYSNLGMLDTYFGLVFLYSAVTVTYAIWILKGFIDAIPVEWEEAAMLEGATPTKVLFRVVLPLVRPGLVVAGLFIFLLTWSELLFALVLTNINAVTLSVHISKYVGAVGQLFGPQAALALIGSIIPVVIGYAIQKHLVTGFTFGMVRG</sequence>
<evidence type="ECO:0000256" key="2">
    <source>
        <dbReference type="ARBA" id="ARBA00022448"/>
    </source>
</evidence>
<feature type="transmembrane region" description="Helical" evidence="7">
    <location>
        <begin position="120"/>
        <end position="142"/>
    </location>
</feature>
<dbReference type="PROSITE" id="PS50928">
    <property type="entry name" value="ABC_TM1"/>
    <property type="match status" value="1"/>
</dbReference>
<keyword evidence="4 7" id="KW-0812">Transmembrane</keyword>
<dbReference type="EMBL" id="DTAI01000218">
    <property type="protein sequence ID" value="HGN37343.1"/>
    <property type="molecule type" value="Genomic_DNA"/>
</dbReference>
<evidence type="ECO:0000313" key="9">
    <source>
        <dbReference type="EMBL" id="HGN37343.1"/>
    </source>
</evidence>
<dbReference type="GO" id="GO:0055085">
    <property type="term" value="P:transmembrane transport"/>
    <property type="evidence" value="ECO:0007669"/>
    <property type="project" value="InterPro"/>
</dbReference>
<feature type="transmembrane region" description="Helical" evidence="7">
    <location>
        <begin position="154"/>
        <end position="174"/>
    </location>
</feature>
<evidence type="ECO:0000256" key="1">
    <source>
        <dbReference type="ARBA" id="ARBA00004651"/>
    </source>
</evidence>
<dbReference type="AlphaFoldDB" id="A0A7J3I9R9"/>
<dbReference type="Pfam" id="PF00528">
    <property type="entry name" value="BPD_transp_1"/>
    <property type="match status" value="1"/>
</dbReference>
<feature type="domain" description="ABC transmembrane type-1" evidence="8">
    <location>
        <begin position="84"/>
        <end position="273"/>
    </location>
</feature>
<reference evidence="9" key="1">
    <citation type="journal article" date="2020" name="mSystems">
        <title>Genome- and Community-Level Interaction Insights into Carbon Utilization and Element Cycling Functions of Hydrothermarchaeota in Hydrothermal Sediment.</title>
        <authorList>
            <person name="Zhou Z."/>
            <person name="Liu Y."/>
            <person name="Xu W."/>
            <person name="Pan J."/>
            <person name="Luo Z.H."/>
            <person name="Li M."/>
        </authorList>
    </citation>
    <scope>NUCLEOTIDE SEQUENCE [LARGE SCALE GENOMIC DNA]</scope>
    <source>
        <strain evidence="9">SpSt-618</strain>
    </source>
</reference>
<dbReference type="InterPro" id="IPR035906">
    <property type="entry name" value="MetI-like_sf"/>
</dbReference>